<feature type="region of interest" description="Disordered" evidence="7">
    <location>
        <begin position="25"/>
        <end position="77"/>
    </location>
</feature>
<keyword evidence="5" id="KW-0378">Hydrolase</keyword>
<evidence type="ECO:0000259" key="9">
    <source>
        <dbReference type="Pfam" id="PF04389"/>
    </source>
</evidence>
<evidence type="ECO:0000256" key="2">
    <source>
        <dbReference type="ARBA" id="ARBA00022670"/>
    </source>
</evidence>
<dbReference type="GO" id="GO:0006508">
    <property type="term" value="P:proteolysis"/>
    <property type="evidence" value="ECO:0007669"/>
    <property type="project" value="UniProtKB-KW"/>
</dbReference>
<proteinExistence type="predicted"/>
<feature type="signal peptide" evidence="8">
    <location>
        <begin position="1"/>
        <end position="21"/>
    </location>
</feature>
<feature type="chain" id="PRO_5035291414" description="Peptidase M28 domain-containing protein" evidence="8">
    <location>
        <begin position="22"/>
        <end position="598"/>
    </location>
</feature>
<dbReference type="GO" id="GO:0008235">
    <property type="term" value="F:metalloexopeptidase activity"/>
    <property type="evidence" value="ECO:0007669"/>
    <property type="project" value="InterPro"/>
</dbReference>
<accession>A0A8J3A536</accession>
<dbReference type="InterPro" id="IPR045175">
    <property type="entry name" value="M28_fam"/>
</dbReference>
<organism evidence="10 11">
    <name type="scientific">Aquisalinus luteolus</name>
    <dbReference type="NCBI Taxonomy" id="1566827"/>
    <lineage>
        <taxon>Bacteria</taxon>
        <taxon>Pseudomonadati</taxon>
        <taxon>Pseudomonadota</taxon>
        <taxon>Alphaproteobacteria</taxon>
        <taxon>Parvularculales</taxon>
        <taxon>Parvularculaceae</taxon>
        <taxon>Aquisalinus</taxon>
    </lineage>
</organism>
<evidence type="ECO:0000256" key="7">
    <source>
        <dbReference type="SAM" id="MobiDB-lite"/>
    </source>
</evidence>
<keyword evidence="4 8" id="KW-0732">Signal</keyword>
<evidence type="ECO:0000256" key="6">
    <source>
        <dbReference type="ARBA" id="ARBA00022833"/>
    </source>
</evidence>
<keyword evidence="6" id="KW-0862">Zinc</keyword>
<dbReference type="InterPro" id="IPR007484">
    <property type="entry name" value="Peptidase_M28"/>
</dbReference>
<evidence type="ECO:0000256" key="8">
    <source>
        <dbReference type="SAM" id="SignalP"/>
    </source>
</evidence>
<dbReference type="PANTHER" id="PTHR12147:SF56">
    <property type="entry name" value="AMINOPEPTIDASE YDR415C-RELATED"/>
    <property type="match status" value="1"/>
</dbReference>
<dbReference type="GO" id="GO:0046872">
    <property type="term" value="F:metal ion binding"/>
    <property type="evidence" value="ECO:0007669"/>
    <property type="project" value="UniProtKB-KW"/>
</dbReference>
<evidence type="ECO:0000256" key="3">
    <source>
        <dbReference type="ARBA" id="ARBA00022723"/>
    </source>
</evidence>
<evidence type="ECO:0000313" key="10">
    <source>
        <dbReference type="EMBL" id="GGH94296.1"/>
    </source>
</evidence>
<reference evidence="10" key="2">
    <citation type="submission" date="2020-09" db="EMBL/GenBank/DDBJ databases">
        <authorList>
            <person name="Sun Q."/>
            <person name="Zhou Y."/>
        </authorList>
    </citation>
    <scope>NUCLEOTIDE SEQUENCE</scope>
    <source>
        <strain evidence="10">CGMCC 1.14984</strain>
    </source>
</reference>
<sequence length="598" mass="63642">MTMRFFSKTGAIAAISALALAACSDDTPPADNSDVPAETEQEAPVSDADMPVTEDEGSGSQTTASFDIPEIPSLPGIDTEALRSGIETLASDEFEGRAPATPGGEKTVAWLEQQFSDIGLEPALGDSYRQQVPLVEITADPRDSYLTINDADGGSRTLAYGGETVFWTKNVVEDVTFDDSDMVFVGFGIVAPEYGWNDYEGIDAKGKTVVMLINDPGYYLEDEEMFNGKAMTYYGRWTYKFEEAARQGADAAIIVHQTAPASYGWGVVEGSWSGPQIDLQRPETGGRADLEAWITEEVATELFASAGLDFAEQSAAALTADFAPVPMQGLSASGKIANSISRSNSANVAAILPGSAAPAEYILYMAHWDHIGVNADAEPGQDAIYNGAVDNATGTVGIVEIARSFAAAETAPDRSLLFVAVTAEESGLLGSAYMAEDPIVPLASIVGGINIDALLPTPPAKDLVVIGYGASELEALLEAAAGPRDMYLRPDANPQAGYFYRSDHISLAKKGVPMLYADSGIDLVDGGEEAGSVYGDAYTENDYHAPSDEYSPDWDLSGITGTLEILRDTGAYMAYSDIRPNWYEGNEFRALRDEMMAD</sequence>
<dbReference type="AlphaFoldDB" id="A0A8J3A536"/>
<keyword evidence="1" id="KW-0031">Aminopeptidase</keyword>
<evidence type="ECO:0000256" key="5">
    <source>
        <dbReference type="ARBA" id="ARBA00022801"/>
    </source>
</evidence>
<dbReference type="Pfam" id="PF04389">
    <property type="entry name" value="Peptidase_M28"/>
    <property type="match status" value="1"/>
</dbReference>
<evidence type="ECO:0000256" key="4">
    <source>
        <dbReference type="ARBA" id="ARBA00022729"/>
    </source>
</evidence>
<evidence type="ECO:0000313" key="11">
    <source>
        <dbReference type="Proteomes" id="UP000621856"/>
    </source>
</evidence>
<comment type="caution">
    <text evidence="10">The sequence shown here is derived from an EMBL/GenBank/DDBJ whole genome shotgun (WGS) entry which is preliminary data.</text>
</comment>
<feature type="domain" description="Peptidase M28" evidence="9">
    <location>
        <begin position="347"/>
        <end position="557"/>
    </location>
</feature>
<name>A0A8J3A536_9PROT</name>
<dbReference type="Proteomes" id="UP000621856">
    <property type="component" value="Unassembled WGS sequence"/>
</dbReference>
<dbReference type="SUPFAM" id="SSF53187">
    <property type="entry name" value="Zn-dependent exopeptidases"/>
    <property type="match status" value="1"/>
</dbReference>
<dbReference type="CDD" id="cd04821">
    <property type="entry name" value="PA_M28_1_2"/>
    <property type="match status" value="1"/>
</dbReference>
<protein>
    <recommendedName>
        <fullName evidence="9">Peptidase M28 domain-containing protein</fullName>
    </recommendedName>
</protein>
<dbReference type="EMBL" id="BMGZ01000001">
    <property type="protein sequence ID" value="GGH94296.1"/>
    <property type="molecule type" value="Genomic_DNA"/>
</dbReference>
<reference evidence="10" key="1">
    <citation type="journal article" date="2014" name="Int. J. Syst. Evol. Microbiol.">
        <title>Complete genome sequence of Corynebacterium casei LMG S-19264T (=DSM 44701T), isolated from a smear-ripened cheese.</title>
        <authorList>
            <consortium name="US DOE Joint Genome Institute (JGI-PGF)"/>
            <person name="Walter F."/>
            <person name="Albersmeier A."/>
            <person name="Kalinowski J."/>
            <person name="Ruckert C."/>
        </authorList>
    </citation>
    <scope>NUCLEOTIDE SEQUENCE</scope>
    <source>
        <strain evidence="10">CGMCC 1.14984</strain>
    </source>
</reference>
<dbReference type="Gene3D" id="3.40.630.10">
    <property type="entry name" value="Zn peptidases"/>
    <property type="match status" value="1"/>
</dbReference>
<keyword evidence="3" id="KW-0479">Metal-binding</keyword>
<dbReference type="PROSITE" id="PS51257">
    <property type="entry name" value="PROKAR_LIPOPROTEIN"/>
    <property type="match status" value="1"/>
</dbReference>
<gene>
    <name evidence="10" type="ORF">GCM10011355_08150</name>
</gene>
<dbReference type="PANTHER" id="PTHR12147">
    <property type="entry name" value="METALLOPEPTIDASE M28 FAMILY MEMBER"/>
    <property type="match status" value="1"/>
</dbReference>
<keyword evidence="2" id="KW-0645">Protease</keyword>
<dbReference type="RefSeq" id="WP_205967370.1">
    <property type="nucleotide sequence ID" value="NZ_BMGZ01000001.1"/>
</dbReference>
<dbReference type="GO" id="GO:0004177">
    <property type="term" value="F:aminopeptidase activity"/>
    <property type="evidence" value="ECO:0007669"/>
    <property type="project" value="UniProtKB-KW"/>
</dbReference>
<evidence type="ECO:0000256" key="1">
    <source>
        <dbReference type="ARBA" id="ARBA00022438"/>
    </source>
</evidence>